<keyword evidence="3 9" id="KW-0963">Cytoplasm</keyword>
<evidence type="ECO:0000259" key="12">
    <source>
        <dbReference type="SMART" id="SM00382"/>
    </source>
</evidence>
<feature type="domain" description="AAA+ ATPase" evidence="12">
    <location>
        <begin position="203"/>
        <end position="342"/>
    </location>
</feature>
<evidence type="ECO:0000256" key="6">
    <source>
        <dbReference type="ARBA" id="ARBA00022942"/>
    </source>
</evidence>
<dbReference type="GeneID" id="24862337"/>
<dbReference type="FunFam" id="1.10.8.60:FF:000006">
    <property type="entry name" value="26S protease regulatory subunit 8"/>
    <property type="match status" value="1"/>
</dbReference>
<comment type="subunit">
    <text evidence="9">Homohexamer. The hexameric complex has a two-ring architecture resembling a top hat that caps the 20S proteasome core at one or both ends. Upon ATP-binding, the C-terminus of PAN interacts with the alpha-rings of the proteasome core by binding to the intersubunit pockets.</text>
</comment>
<dbReference type="RefSeq" id="WP_048173867.1">
    <property type="nucleotide sequence ID" value="NZ_CP009508.1"/>
</dbReference>
<evidence type="ECO:0000256" key="8">
    <source>
        <dbReference type="ARBA" id="ARBA00023186"/>
    </source>
</evidence>
<dbReference type="GO" id="GO:0005737">
    <property type="term" value="C:cytoplasm"/>
    <property type="evidence" value="ECO:0007669"/>
    <property type="project" value="UniProtKB-SubCell"/>
</dbReference>
<dbReference type="Proteomes" id="UP000033123">
    <property type="component" value="Chromosome"/>
</dbReference>
<dbReference type="SMART" id="SM00382">
    <property type="entry name" value="AAA"/>
    <property type="match status" value="1"/>
</dbReference>
<keyword evidence="8 9" id="KW-0143">Chaperone</keyword>
<dbReference type="CDD" id="cd19502">
    <property type="entry name" value="RecA-like_PAN_like"/>
    <property type="match status" value="1"/>
</dbReference>
<dbReference type="InterPro" id="IPR012340">
    <property type="entry name" value="NA-bd_OB-fold"/>
</dbReference>
<protein>
    <recommendedName>
        <fullName evidence="9">Proteasome-activating nucleotidase</fullName>
        <shortName evidence="9">PAN</shortName>
    </recommendedName>
    <alternativeName>
        <fullName evidence="9">Proteasomal ATPase</fullName>
    </alternativeName>
    <alternativeName>
        <fullName evidence="9">Proteasome regulatory ATPase</fullName>
    </alternativeName>
    <alternativeName>
        <fullName evidence="9">Proteasome regulatory particle</fullName>
    </alternativeName>
</protein>
<dbReference type="InterPro" id="IPR050221">
    <property type="entry name" value="26S_Proteasome_ATPase"/>
</dbReference>
<evidence type="ECO:0000256" key="10">
    <source>
        <dbReference type="RuleBase" id="RU003651"/>
    </source>
</evidence>
<dbReference type="InterPro" id="IPR041569">
    <property type="entry name" value="AAA_lid_3"/>
</dbReference>
<keyword evidence="4 9" id="KW-0547">Nucleotide-binding</keyword>
<dbReference type="GO" id="GO:0010498">
    <property type="term" value="P:proteasomal protein catabolic process"/>
    <property type="evidence" value="ECO:0007669"/>
    <property type="project" value="UniProtKB-UniRule"/>
</dbReference>
<dbReference type="STRING" id="1434118.MSSAC_3816"/>
<gene>
    <name evidence="9" type="primary">pan</name>
    <name evidence="13" type="ORF">MSSAC_3816</name>
</gene>
<dbReference type="HOGENOM" id="CLU_000688_2_4_2"/>
<evidence type="ECO:0000256" key="7">
    <source>
        <dbReference type="ARBA" id="ARBA00023054"/>
    </source>
</evidence>
<evidence type="ECO:0000313" key="13">
    <source>
        <dbReference type="EMBL" id="AKB38406.1"/>
    </source>
</evidence>
<dbReference type="Gene3D" id="2.40.50.140">
    <property type="entry name" value="Nucleic acid-binding proteins"/>
    <property type="match status" value="1"/>
</dbReference>
<dbReference type="FunFam" id="3.40.50.300:FF:000033">
    <property type="entry name" value="26S protease regulatory subunit 6B"/>
    <property type="match status" value="1"/>
</dbReference>
<dbReference type="SUPFAM" id="SSF52540">
    <property type="entry name" value="P-loop containing nucleoside triphosphate hydrolases"/>
    <property type="match status" value="1"/>
</dbReference>
<feature type="compositionally biased region" description="Basic and acidic residues" evidence="11">
    <location>
        <begin position="1"/>
        <end position="13"/>
    </location>
</feature>
<dbReference type="InterPro" id="IPR027417">
    <property type="entry name" value="P-loop_NTPase"/>
</dbReference>
<organism evidence="13 14">
    <name type="scientific">Methanosarcina siciliae C2J</name>
    <dbReference type="NCBI Taxonomy" id="1434118"/>
    <lineage>
        <taxon>Archaea</taxon>
        <taxon>Methanobacteriati</taxon>
        <taxon>Methanobacteriota</taxon>
        <taxon>Stenosarchaea group</taxon>
        <taxon>Methanomicrobia</taxon>
        <taxon>Methanosarcinales</taxon>
        <taxon>Methanosarcinaceae</taxon>
        <taxon>Methanosarcina</taxon>
    </lineage>
</organism>
<dbReference type="KEGG" id="msj:MSSAC_3816"/>
<evidence type="ECO:0000256" key="2">
    <source>
        <dbReference type="ARBA" id="ARBA00006914"/>
    </source>
</evidence>
<keyword evidence="6 9" id="KW-0647">Proteasome</keyword>
<dbReference type="NCBIfam" id="TIGR01242">
    <property type="entry name" value="proteasome-activating nucleotidase"/>
    <property type="match status" value="1"/>
</dbReference>
<reference evidence="13 14" key="1">
    <citation type="submission" date="2014-07" db="EMBL/GenBank/DDBJ databases">
        <title>Methanogenic archaea and the global carbon cycle.</title>
        <authorList>
            <person name="Henriksen J.R."/>
            <person name="Luke J."/>
            <person name="Reinhart S."/>
            <person name="Benedict M.N."/>
            <person name="Youngblut N.D."/>
            <person name="Metcalf M.E."/>
            <person name="Whitaker R.J."/>
            <person name="Metcalf W.W."/>
        </authorList>
    </citation>
    <scope>NUCLEOTIDE SEQUENCE [LARGE SCALE GENOMIC DNA]</scope>
    <source>
        <strain evidence="13 14">C2J</strain>
    </source>
</reference>
<dbReference type="GeneID" id="24873521"/>
<dbReference type="InterPro" id="IPR003593">
    <property type="entry name" value="AAA+_ATPase"/>
</dbReference>
<dbReference type="NCBIfam" id="NF003069">
    <property type="entry name" value="PRK03992.1"/>
    <property type="match status" value="1"/>
</dbReference>
<dbReference type="EMBL" id="CP009508">
    <property type="protein sequence ID" value="AKB38406.1"/>
    <property type="molecule type" value="Genomic_DNA"/>
</dbReference>
<evidence type="ECO:0000256" key="11">
    <source>
        <dbReference type="SAM" id="MobiDB-lite"/>
    </source>
</evidence>
<dbReference type="InterPro" id="IPR023501">
    <property type="entry name" value="Nucleotidase_PAN"/>
</dbReference>
<dbReference type="PATRIC" id="fig|1434118.4.peg.4909"/>
<keyword evidence="7" id="KW-0175">Coiled coil</keyword>
<dbReference type="HAMAP" id="MF_00553">
    <property type="entry name" value="PAN"/>
    <property type="match status" value="1"/>
</dbReference>
<dbReference type="Pfam" id="PF17862">
    <property type="entry name" value="AAA_lid_3"/>
    <property type="match status" value="1"/>
</dbReference>
<dbReference type="GO" id="GO:0022623">
    <property type="term" value="C:proteasome-activating nucleotidase complex"/>
    <property type="evidence" value="ECO:0007669"/>
    <property type="project" value="UniProtKB-UniRule"/>
</dbReference>
<dbReference type="Pfam" id="PF16450">
    <property type="entry name" value="Prot_ATP_ID_OB_C"/>
    <property type="match status" value="1"/>
</dbReference>
<dbReference type="InterPro" id="IPR003960">
    <property type="entry name" value="ATPase_AAA_CS"/>
</dbReference>
<feature type="binding site" evidence="9">
    <location>
        <begin position="214"/>
        <end position="219"/>
    </location>
    <ligand>
        <name>ATP</name>
        <dbReference type="ChEBI" id="CHEBI:30616"/>
    </ligand>
</feature>
<dbReference type="InterPro" id="IPR003959">
    <property type="entry name" value="ATPase_AAA_core"/>
</dbReference>
<dbReference type="GO" id="GO:0005524">
    <property type="term" value="F:ATP binding"/>
    <property type="evidence" value="ECO:0007669"/>
    <property type="project" value="UniProtKB-UniRule"/>
</dbReference>
<evidence type="ECO:0000256" key="4">
    <source>
        <dbReference type="ARBA" id="ARBA00022741"/>
    </source>
</evidence>
<evidence type="ECO:0000256" key="1">
    <source>
        <dbReference type="ARBA" id="ARBA00004496"/>
    </source>
</evidence>
<accession>A0A0E3LE50</accession>
<dbReference type="Pfam" id="PF00004">
    <property type="entry name" value="AAA"/>
    <property type="match status" value="1"/>
</dbReference>
<dbReference type="GO" id="GO:0043335">
    <property type="term" value="P:protein unfolding"/>
    <property type="evidence" value="ECO:0007669"/>
    <property type="project" value="UniProtKB-UniRule"/>
</dbReference>
<dbReference type="GO" id="GO:0016887">
    <property type="term" value="F:ATP hydrolysis activity"/>
    <property type="evidence" value="ECO:0007669"/>
    <property type="project" value="UniProtKB-UniRule"/>
</dbReference>
<feature type="region of interest" description="Disordered" evidence="11">
    <location>
        <begin position="1"/>
        <end position="37"/>
    </location>
</feature>
<sequence>MTEITKSKDESMRSHLVKPGSVYDGIEPGELGESTESVQDRVRQLESRNSFLEEQCSQIESEKRYLENQKIKYEREIRKLQSELDRMKTSPLIIGTVIDVIKNDRIIVRSSNGPQFLVNVSQYIDEKKLLPGAKVALNQHTLAIAEVIPSTEEPFVAAMEVIESIEVDYEQIGGLDEQIQELQEAVELPLIEPERFARIGIEPPKGVLLYGLPGTGKTLLAKAVAHRTNATFIRVVGSELVQKYIGDGSKLVREIFEMARKKAPSIIFIDELDSIAARRLNETTGADREVQRTLMQLLAEMDGFDKRKNIRIIAATNRPDVLDPAILRPGRFDRLVHVPMPGIEARGKILKIHCERMTLAGDIDFKKLAKVTDGMSGADLKAIATEAGMFAVRKDKALVEMEDFLEAVGKVSMAADTQKMMPGNLPETTMFV</sequence>
<dbReference type="AlphaFoldDB" id="A0A0E3LE50"/>
<evidence type="ECO:0000256" key="5">
    <source>
        <dbReference type="ARBA" id="ARBA00022840"/>
    </source>
</evidence>
<name>A0A0E3LE50_9EURY</name>
<evidence type="ECO:0000256" key="9">
    <source>
        <dbReference type="HAMAP-Rule" id="MF_00553"/>
    </source>
</evidence>
<proteinExistence type="inferred from homology"/>
<keyword evidence="5 9" id="KW-0067">ATP-binding</keyword>
<comment type="domain">
    <text evidence="9">Consists of three main regions, an N-terminal coiled-coil domain that may assist in substrate recognition, an interdomain involved in PAN hexamerization, and a C-terminal ATPase domain of the AAA type.</text>
</comment>
<evidence type="ECO:0000313" key="14">
    <source>
        <dbReference type="Proteomes" id="UP000033123"/>
    </source>
</evidence>
<dbReference type="InterPro" id="IPR032501">
    <property type="entry name" value="Prot_ATP_ID_OB_2nd"/>
</dbReference>
<evidence type="ECO:0000256" key="3">
    <source>
        <dbReference type="ARBA" id="ARBA00022490"/>
    </source>
</evidence>
<comment type="similarity">
    <text evidence="2 9 10">Belongs to the AAA ATPase family.</text>
</comment>
<dbReference type="Gene3D" id="1.10.8.60">
    <property type="match status" value="1"/>
</dbReference>
<dbReference type="Gene3D" id="3.40.50.300">
    <property type="entry name" value="P-loop containing nucleotide triphosphate hydrolases"/>
    <property type="match status" value="1"/>
</dbReference>
<dbReference type="PROSITE" id="PS00674">
    <property type="entry name" value="AAA"/>
    <property type="match status" value="1"/>
</dbReference>
<dbReference type="PANTHER" id="PTHR23073">
    <property type="entry name" value="26S PROTEASOME REGULATORY SUBUNIT"/>
    <property type="match status" value="1"/>
</dbReference>
<comment type="function">
    <text evidence="9">ATPase which is responsible for recognizing, binding, unfolding and translocation of substrate proteins into the archaeal 20S proteasome core particle. Is essential for opening the gate of the 20S proteasome via an interaction with its C-terminus, thereby allowing substrate entry and access to the site of proteolysis. Thus, the C-termini of the proteasomal ATPase function like a 'key in a lock' to induce gate opening and therefore regulate proteolysis. Unfolding activity requires energy from ATP hydrolysis, whereas ATP binding alone promotes ATPase-20S proteasome association which triggers gate opening, and supports translocation of unfolded substrates.</text>
</comment>
<comment type="subcellular location">
    <subcellularLocation>
        <location evidence="1 9">Cytoplasm</location>
    </subcellularLocation>
</comment>
<feature type="binding site" evidence="9">
    <location>
        <position position="353"/>
    </location>
    <ligand>
        <name>ATP</name>
        <dbReference type="ChEBI" id="CHEBI:30616"/>
    </ligand>
</feature>